<evidence type="ECO:0000256" key="2">
    <source>
        <dbReference type="SAM" id="MobiDB-lite"/>
    </source>
</evidence>
<dbReference type="Proteomes" id="UP000799771">
    <property type="component" value="Unassembled WGS sequence"/>
</dbReference>
<evidence type="ECO:0000313" key="4">
    <source>
        <dbReference type="Proteomes" id="UP000799771"/>
    </source>
</evidence>
<feature type="compositionally biased region" description="Polar residues" evidence="2">
    <location>
        <begin position="112"/>
        <end position="126"/>
    </location>
</feature>
<reference evidence="3" key="1">
    <citation type="journal article" date="2020" name="Stud. Mycol.">
        <title>101 Dothideomycetes genomes: a test case for predicting lifestyles and emergence of pathogens.</title>
        <authorList>
            <person name="Haridas S."/>
            <person name="Albert R."/>
            <person name="Binder M."/>
            <person name="Bloem J."/>
            <person name="Labutti K."/>
            <person name="Salamov A."/>
            <person name="Andreopoulos B."/>
            <person name="Baker S."/>
            <person name="Barry K."/>
            <person name="Bills G."/>
            <person name="Bluhm B."/>
            <person name="Cannon C."/>
            <person name="Castanera R."/>
            <person name="Culley D."/>
            <person name="Daum C."/>
            <person name="Ezra D."/>
            <person name="Gonzalez J."/>
            <person name="Henrissat B."/>
            <person name="Kuo A."/>
            <person name="Liang C."/>
            <person name="Lipzen A."/>
            <person name="Lutzoni F."/>
            <person name="Magnuson J."/>
            <person name="Mondo S."/>
            <person name="Nolan M."/>
            <person name="Ohm R."/>
            <person name="Pangilinan J."/>
            <person name="Park H.-J."/>
            <person name="Ramirez L."/>
            <person name="Alfaro M."/>
            <person name="Sun H."/>
            <person name="Tritt A."/>
            <person name="Yoshinaga Y."/>
            <person name="Zwiers L.-H."/>
            <person name="Turgeon B."/>
            <person name="Goodwin S."/>
            <person name="Spatafora J."/>
            <person name="Crous P."/>
            <person name="Grigoriev I."/>
        </authorList>
    </citation>
    <scope>NUCLEOTIDE SEQUENCE</scope>
    <source>
        <strain evidence="3">CBS 119687</strain>
    </source>
</reference>
<dbReference type="AlphaFoldDB" id="A0A6A6AVE5"/>
<dbReference type="Gene3D" id="3.30.760.10">
    <property type="entry name" value="RNA Cap, Translation Initiation Factor Eif4e"/>
    <property type="match status" value="1"/>
</dbReference>
<feature type="compositionally biased region" description="Polar residues" evidence="2">
    <location>
        <begin position="72"/>
        <end position="83"/>
    </location>
</feature>
<dbReference type="RefSeq" id="XP_033529214.1">
    <property type="nucleotide sequence ID" value="XM_033665395.1"/>
</dbReference>
<dbReference type="OrthoDB" id="10067381at2759"/>
<dbReference type="PANTHER" id="PTHR31977">
    <property type="entry name" value="UPF0696 PROTEIN C11ORF68"/>
    <property type="match status" value="1"/>
</dbReference>
<feature type="region of interest" description="Disordered" evidence="2">
    <location>
        <begin position="1"/>
        <end position="38"/>
    </location>
</feature>
<evidence type="ECO:0000313" key="3">
    <source>
        <dbReference type="EMBL" id="KAF2134827.1"/>
    </source>
</evidence>
<keyword evidence="4" id="KW-1185">Reference proteome</keyword>
<proteinExistence type="inferred from homology"/>
<dbReference type="GeneID" id="54405827"/>
<feature type="region of interest" description="Disordered" evidence="2">
    <location>
        <begin position="104"/>
        <end position="126"/>
    </location>
</feature>
<accession>A0A6A6AVE5</accession>
<organism evidence="3 4">
    <name type="scientific">Dothidotthia symphoricarpi CBS 119687</name>
    <dbReference type="NCBI Taxonomy" id="1392245"/>
    <lineage>
        <taxon>Eukaryota</taxon>
        <taxon>Fungi</taxon>
        <taxon>Dikarya</taxon>
        <taxon>Ascomycota</taxon>
        <taxon>Pezizomycotina</taxon>
        <taxon>Dothideomycetes</taxon>
        <taxon>Pleosporomycetidae</taxon>
        <taxon>Pleosporales</taxon>
        <taxon>Dothidotthiaceae</taxon>
        <taxon>Dothidotthia</taxon>
    </lineage>
</organism>
<dbReference type="SUPFAM" id="SSF55418">
    <property type="entry name" value="eIF4e-like"/>
    <property type="match status" value="1"/>
</dbReference>
<protein>
    <submittedName>
        <fullName evidence="3">DUF1917-domain-containing protein</fullName>
    </submittedName>
</protein>
<name>A0A6A6AVE5_9PLEO</name>
<dbReference type="PANTHER" id="PTHR31977:SF1">
    <property type="entry name" value="UPF0696 PROTEIN C11ORF68"/>
    <property type="match status" value="1"/>
</dbReference>
<dbReference type="InterPro" id="IPR015034">
    <property type="entry name" value="Bles03"/>
</dbReference>
<feature type="region of interest" description="Disordered" evidence="2">
    <location>
        <begin position="69"/>
        <end position="92"/>
    </location>
</feature>
<dbReference type="EMBL" id="ML977497">
    <property type="protein sequence ID" value="KAF2134827.1"/>
    <property type="molecule type" value="Genomic_DNA"/>
</dbReference>
<evidence type="ECO:0000256" key="1">
    <source>
        <dbReference type="ARBA" id="ARBA00010568"/>
    </source>
</evidence>
<sequence>MHNKVDEDEQNMVPGDGWISEDSSFYGDEDEQERQQSLCQGFTHKSFWSTHDSDLNAITSPVRTRRIINAAPDSNTFTPSKPSGSFPLDRKSMEADRLARLGSKRKRDLPSEQPSQALEQFNPRQGCSDSWQLGEAVDDFVRRLPPLTTSISTCDWIWAANPHRDPQDKPNYPRVADFKERGSSLLEQSLKVRRDTQNNNAGTAKGAVTRRLNQESKTLQQNLTELAVETGVLSGKWMLFLKLEDITRVWKKIVDAVINNRLGPIVKIAPEDGNPDERLVCIYTRDFRQEEDVLRVLRVLQELVAMGLTGSGKPLYYKSDAYTHLDIYSRTATEYGLQASLYNSSKMLAEARLPKSTSMPPKKQSKLTKF</sequence>
<comment type="similarity">
    <text evidence="1">Belongs to the UPF0696 family.</text>
</comment>
<dbReference type="Pfam" id="PF08939">
    <property type="entry name" value="Bles03"/>
    <property type="match status" value="1"/>
</dbReference>
<gene>
    <name evidence="3" type="ORF">P153DRAFT_329582</name>
</gene>
<feature type="compositionally biased region" description="Acidic residues" evidence="2">
    <location>
        <begin position="1"/>
        <end position="10"/>
    </location>
</feature>
<dbReference type="InterPro" id="IPR023398">
    <property type="entry name" value="TIF_eIF4e-like"/>
</dbReference>